<dbReference type="SMART" id="SM00849">
    <property type="entry name" value="Lactamase_B"/>
    <property type="match status" value="1"/>
</dbReference>
<evidence type="ECO:0000313" key="4">
    <source>
        <dbReference type="EMBL" id="PIM55208.1"/>
    </source>
</evidence>
<dbReference type="InterPro" id="IPR036866">
    <property type="entry name" value="RibonucZ/Hydroxyglut_hydro"/>
</dbReference>
<keyword evidence="1 4" id="KW-0378">Hydrolase</keyword>
<reference evidence="4 5" key="1">
    <citation type="submission" date="2017-11" db="EMBL/GenBank/DDBJ databases">
        <title>Draft genome sequence of Mitsuaria sp. HWN-4.</title>
        <authorList>
            <person name="Gundlapally S.R."/>
        </authorList>
    </citation>
    <scope>NUCLEOTIDE SEQUENCE [LARGE SCALE GENOMIC DNA]</scope>
    <source>
        <strain evidence="4 5">HWN-4</strain>
    </source>
</reference>
<dbReference type="PANTHER" id="PTHR11203:SF37">
    <property type="entry name" value="INTEGRATOR COMPLEX SUBUNIT 11"/>
    <property type="match status" value="1"/>
</dbReference>
<dbReference type="PANTHER" id="PTHR11203">
    <property type="entry name" value="CLEAVAGE AND POLYADENYLATION SPECIFICITY FACTOR FAMILY MEMBER"/>
    <property type="match status" value="1"/>
</dbReference>
<evidence type="ECO:0000259" key="2">
    <source>
        <dbReference type="SMART" id="SM00849"/>
    </source>
</evidence>
<dbReference type="CDD" id="cd16295">
    <property type="entry name" value="TTHA0252-CPSF-like_MBL-fold"/>
    <property type="match status" value="1"/>
</dbReference>
<accession>A0A2G9CFI4</accession>
<dbReference type="Pfam" id="PF07521">
    <property type="entry name" value="RMMBL"/>
    <property type="match status" value="1"/>
</dbReference>
<dbReference type="InterPro" id="IPR001279">
    <property type="entry name" value="Metallo-B-lactamas"/>
</dbReference>
<evidence type="ECO:0000313" key="5">
    <source>
        <dbReference type="Proteomes" id="UP000231501"/>
    </source>
</evidence>
<evidence type="ECO:0000256" key="1">
    <source>
        <dbReference type="ARBA" id="ARBA00022801"/>
    </source>
</evidence>
<dbReference type="AlphaFoldDB" id="A0A2G9CFI4"/>
<dbReference type="SUPFAM" id="SSF56281">
    <property type="entry name" value="Metallo-hydrolase/oxidoreductase"/>
    <property type="match status" value="1"/>
</dbReference>
<evidence type="ECO:0000259" key="3">
    <source>
        <dbReference type="SMART" id="SM01027"/>
    </source>
</evidence>
<gene>
    <name evidence="4" type="ORF">CS062_00895</name>
</gene>
<feature type="domain" description="Metallo-beta-lactamase" evidence="2">
    <location>
        <begin position="13"/>
        <end position="220"/>
    </location>
</feature>
<protein>
    <submittedName>
        <fullName evidence="4">MBL fold metallo-hydrolase</fullName>
    </submittedName>
</protein>
<dbReference type="RefSeq" id="WP_099859676.1">
    <property type="nucleotide sequence ID" value="NZ_PEOG01000005.1"/>
</dbReference>
<dbReference type="Gene3D" id="3.60.15.10">
    <property type="entry name" value="Ribonuclease Z/Hydroxyacylglutathione hydrolase-like"/>
    <property type="match status" value="1"/>
</dbReference>
<dbReference type="InterPro" id="IPR022712">
    <property type="entry name" value="Beta_Casp"/>
</dbReference>
<dbReference type="GO" id="GO:0016787">
    <property type="term" value="F:hydrolase activity"/>
    <property type="evidence" value="ECO:0007669"/>
    <property type="project" value="UniProtKB-KW"/>
</dbReference>
<dbReference type="OrthoDB" id="9803916at2"/>
<dbReference type="Pfam" id="PF00753">
    <property type="entry name" value="Lactamase_B"/>
    <property type="match status" value="1"/>
</dbReference>
<organism evidence="4 5">
    <name type="scientific">Roseateles chitinivorans</name>
    <dbReference type="NCBI Taxonomy" id="2917965"/>
    <lineage>
        <taxon>Bacteria</taxon>
        <taxon>Pseudomonadati</taxon>
        <taxon>Pseudomonadota</taxon>
        <taxon>Betaproteobacteria</taxon>
        <taxon>Burkholderiales</taxon>
        <taxon>Sphaerotilaceae</taxon>
        <taxon>Roseateles</taxon>
    </lineage>
</organism>
<keyword evidence="5" id="KW-1185">Reference proteome</keyword>
<dbReference type="EMBL" id="PEOG01000005">
    <property type="protein sequence ID" value="PIM55208.1"/>
    <property type="molecule type" value="Genomic_DNA"/>
</dbReference>
<name>A0A2G9CFI4_9BURK</name>
<dbReference type="Gene3D" id="3.40.50.10890">
    <property type="match status" value="1"/>
</dbReference>
<sequence length="455" mass="49414">MSLRFLGAAGTVTGSRYLVQYRERRLLVDCGLFQGLKQLRLRNWAPFPVPPGTIDAVVLTHAHLDHSGYLPRLVEEGFRGVVHVTPGTGDLLPILLRDAGRLQEEDARYANRHGFSKHSPALPLYTEAQAMRALERVRPRPFDRVFEPLPGLMAKFSHAGHIVGAASLHLATEAGSITFSGDLGRTDDPVMRPPACAEQADLIVVESTYGNRRHATAPTDGELAEVISRTAARGGTTLIPAFAVGRAQAVLHALLRLKAAGRIPDLPIYLNSPMAIQAGRLLEPHADELRLSEPERRDLAEKVRYIRTEEESRALNAPAFPSIIVAASGMATGGRVLHHLKALAPHPEHAIVFVGHQAAGTRGASLVAGADAVRLHGQWVPVRAQVCAIEGMSSHADQAQLLDWLSTLQRRPAHVFVTHGEPESSDALRQAIEERFGWSASVPEHLDTVAWPPAL</sequence>
<dbReference type="Pfam" id="PF10996">
    <property type="entry name" value="Beta-Casp"/>
    <property type="match status" value="1"/>
</dbReference>
<feature type="domain" description="Beta-Casp" evidence="3">
    <location>
        <begin position="247"/>
        <end position="366"/>
    </location>
</feature>
<dbReference type="InterPro" id="IPR050698">
    <property type="entry name" value="MBL"/>
</dbReference>
<proteinExistence type="predicted"/>
<dbReference type="GO" id="GO:0004521">
    <property type="term" value="F:RNA endonuclease activity"/>
    <property type="evidence" value="ECO:0007669"/>
    <property type="project" value="TreeGrafter"/>
</dbReference>
<dbReference type="SMART" id="SM01027">
    <property type="entry name" value="Beta-Casp"/>
    <property type="match status" value="1"/>
</dbReference>
<dbReference type="Proteomes" id="UP000231501">
    <property type="component" value="Unassembled WGS sequence"/>
</dbReference>
<dbReference type="InterPro" id="IPR011108">
    <property type="entry name" value="RMMBL"/>
</dbReference>
<comment type="caution">
    <text evidence="4">The sequence shown here is derived from an EMBL/GenBank/DDBJ whole genome shotgun (WGS) entry which is preliminary data.</text>
</comment>